<organism evidence="4 5">
    <name type="scientific">Phenylobacterium glaciei</name>
    <dbReference type="NCBI Taxonomy" id="2803784"/>
    <lineage>
        <taxon>Bacteria</taxon>
        <taxon>Pseudomonadati</taxon>
        <taxon>Pseudomonadota</taxon>
        <taxon>Alphaproteobacteria</taxon>
        <taxon>Caulobacterales</taxon>
        <taxon>Caulobacteraceae</taxon>
        <taxon>Phenylobacterium</taxon>
    </lineage>
</organism>
<dbReference type="Gene3D" id="3.40.630.30">
    <property type="match status" value="1"/>
</dbReference>
<dbReference type="EMBL" id="JAGSGD010000001">
    <property type="protein sequence ID" value="MBR7618350.1"/>
    <property type="molecule type" value="Genomic_DNA"/>
</dbReference>
<dbReference type="InterPro" id="IPR000182">
    <property type="entry name" value="GNAT_dom"/>
</dbReference>
<dbReference type="InterPro" id="IPR050832">
    <property type="entry name" value="Bact_Acetyltransf"/>
</dbReference>
<dbReference type="PROSITE" id="PS51186">
    <property type="entry name" value="GNAT"/>
    <property type="match status" value="1"/>
</dbReference>
<dbReference type="AlphaFoldDB" id="A0A941CXC6"/>
<accession>A0A941CXC6</accession>
<dbReference type="SUPFAM" id="SSF55729">
    <property type="entry name" value="Acyl-CoA N-acyltransferases (Nat)"/>
    <property type="match status" value="1"/>
</dbReference>
<comment type="caution">
    <text evidence="4">The sequence shown here is derived from an EMBL/GenBank/DDBJ whole genome shotgun (WGS) entry which is preliminary data.</text>
</comment>
<dbReference type="InterPro" id="IPR016181">
    <property type="entry name" value="Acyl_CoA_acyltransferase"/>
</dbReference>
<name>A0A941CXC6_9CAUL</name>
<dbReference type="CDD" id="cd04301">
    <property type="entry name" value="NAT_SF"/>
    <property type="match status" value="1"/>
</dbReference>
<reference evidence="4" key="1">
    <citation type="submission" date="2021-04" db="EMBL/GenBank/DDBJ databases">
        <title>Draft genome assembly of strain Phenylobacterium sp. 20VBR1 using MiniION and Illumina platforms.</title>
        <authorList>
            <person name="Thomas F.A."/>
            <person name="Krishnan K.P."/>
            <person name="Sinha R.K."/>
        </authorList>
    </citation>
    <scope>NUCLEOTIDE SEQUENCE</scope>
    <source>
        <strain evidence="4">20VBR1</strain>
    </source>
</reference>
<dbReference type="PANTHER" id="PTHR43877">
    <property type="entry name" value="AMINOALKYLPHOSPHONATE N-ACETYLTRANSFERASE-RELATED-RELATED"/>
    <property type="match status" value="1"/>
</dbReference>
<keyword evidence="1" id="KW-0808">Transferase</keyword>
<dbReference type="Pfam" id="PF00583">
    <property type="entry name" value="Acetyltransf_1"/>
    <property type="match status" value="1"/>
</dbReference>
<evidence type="ECO:0000313" key="4">
    <source>
        <dbReference type="EMBL" id="MBR7618350.1"/>
    </source>
</evidence>
<evidence type="ECO:0000256" key="1">
    <source>
        <dbReference type="ARBA" id="ARBA00022679"/>
    </source>
</evidence>
<proteinExistence type="predicted"/>
<evidence type="ECO:0000259" key="3">
    <source>
        <dbReference type="PROSITE" id="PS51186"/>
    </source>
</evidence>
<evidence type="ECO:0000256" key="2">
    <source>
        <dbReference type="ARBA" id="ARBA00023315"/>
    </source>
</evidence>
<dbReference type="Proteomes" id="UP000622580">
    <property type="component" value="Unassembled WGS sequence"/>
</dbReference>
<feature type="domain" description="N-acetyltransferase" evidence="3">
    <location>
        <begin position="1"/>
        <end position="139"/>
    </location>
</feature>
<dbReference type="RefSeq" id="WP_215338234.1">
    <property type="nucleotide sequence ID" value="NZ_JAGSGD010000001.1"/>
</dbReference>
<protein>
    <submittedName>
        <fullName evidence="4">GNAT family N-acetyltransferase</fullName>
    </submittedName>
</protein>
<keyword evidence="5" id="KW-1185">Reference proteome</keyword>
<sequence>MEIRVLKAGDEALLMAAVDHLAEEGPLTQQAATRHLADTDLVSVVALEDQVPVGFVYGHVLRRFEKTSFFIYAVDVDEAFQRRGIAKAMLGALSDLGRKGRWDEMFVFTNASNTPAMALYASAGGVRPNPDDVMFDFEG</sequence>
<dbReference type="GO" id="GO:0016747">
    <property type="term" value="F:acyltransferase activity, transferring groups other than amino-acyl groups"/>
    <property type="evidence" value="ECO:0007669"/>
    <property type="project" value="InterPro"/>
</dbReference>
<gene>
    <name evidence="4" type="ORF">JKL49_03020</name>
</gene>
<evidence type="ECO:0000313" key="5">
    <source>
        <dbReference type="Proteomes" id="UP000622580"/>
    </source>
</evidence>
<keyword evidence="2" id="KW-0012">Acyltransferase</keyword>